<dbReference type="SUPFAM" id="SSF51445">
    <property type="entry name" value="(Trans)glycosidases"/>
    <property type="match status" value="1"/>
</dbReference>
<dbReference type="Pfam" id="PF03198">
    <property type="entry name" value="Glyco_hydro_72"/>
    <property type="match status" value="1"/>
</dbReference>
<comment type="function">
    <text evidence="9">Splits internally a 1,3-beta-glucan molecule and transfers the newly generated reducing end (the donor) to the non-reducing end of another 1,3-beta-glucan molecule (the acceptor) forming a 1,3-beta linkage, resulting in the elongation of 1,3-beta-glucan chains in the cell wall.</text>
</comment>
<feature type="signal peptide" evidence="9">
    <location>
        <begin position="1"/>
        <end position="16"/>
    </location>
</feature>
<evidence type="ECO:0000313" key="13">
    <source>
        <dbReference type="Proteomes" id="UP000749293"/>
    </source>
</evidence>
<feature type="region of interest" description="Disordered" evidence="10">
    <location>
        <begin position="476"/>
        <end position="501"/>
    </location>
</feature>
<dbReference type="EMBL" id="JAANYQ010000011">
    <property type="protein sequence ID" value="KAF4121867.1"/>
    <property type="molecule type" value="Genomic_DNA"/>
</dbReference>
<evidence type="ECO:0000256" key="6">
    <source>
        <dbReference type="ARBA" id="ARBA00023157"/>
    </source>
</evidence>
<feature type="chain" id="PRO_5040540315" description="1,3-beta-glucanosyltransferase" evidence="9">
    <location>
        <begin position="17"/>
        <end position="532"/>
    </location>
</feature>
<protein>
    <recommendedName>
        <fullName evidence="9">1,3-beta-glucanosyltransferase</fullName>
        <ecNumber evidence="9">2.4.1.-</ecNumber>
    </recommendedName>
</protein>
<evidence type="ECO:0000256" key="5">
    <source>
        <dbReference type="ARBA" id="ARBA00023136"/>
    </source>
</evidence>
<dbReference type="GO" id="GO:0005886">
    <property type="term" value="C:plasma membrane"/>
    <property type="evidence" value="ECO:0007669"/>
    <property type="project" value="UniProtKB-SubCell"/>
</dbReference>
<dbReference type="AlphaFoldDB" id="A0A9P4YU58"/>
<evidence type="ECO:0000256" key="9">
    <source>
        <dbReference type="RuleBase" id="RU361209"/>
    </source>
</evidence>
<sequence>MLSKLATLALAGTAAALPAIHITGQKFFYENGTQFFIKGIAYQQDTAAISDSTGDSKGYIDPLADADNCKRDVPLLQELGINTIRTYAIDPTADHTECMKLLEDAGIYIISDLSQPELSILRDDPKWTVEHFDRYKAVVDELAQYDNIIGFFAGNEVSDANNNTEASAFVKAALRDTKQYIDDKDYNLGVGYATNDHPDIRDDIATYFNCGDDDEATDFWGYNIYSWCGESTMEKSGYSDWVDFYKDYNVPVFFAEYGCNNPGGAANRKFQETGALFSDEMTGVFSGGLVYMYFQEDNDYGVVEVKNDKVTKMKDFDALKKAHAAADPKGVTEDEYDGAHKRETCPAISKYWKANSVLPPTPDSELCECAVAASECGVAKGTDEEEFGDVFAYICGNTDLCHAINANGTTGVYGAYSMCNPSQQLSILLGMYYDSQNGASDACDFDGVATTKTANAASTCDKALASATAHNEKVATATSAVDASTDDDTDDDVDTDDTDADDADSAATMAGAFSVAAYMALAISAGAAMIAL</sequence>
<evidence type="ECO:0000256" key="8">
    <source>
        <dbReference type="ARBA" id="ARBA00023288"/>
    </source>
</evidence>
<dbReference type="SMART" id="SM00768">
    <property type="entry name" value="X8"/>
    <property type="match status" value="1"/>
</dbReference>
<evidence type="ECO:0000256" key="10">
    <source>
        <dbReference type="SAM" id="MobiDB-lite"/>
    </source>
</evidence>
<evidence type="ECO:0000313" key="12">
    <source>
        <dbReference type="EMBL" id="KAF4121867.1"/>
    </source>
</evidence>
<dbReference type="PANTHER" id="PTHR31468">
    <property type="entry name" value="1,3-BETA-GLUCANOSYLTRANSFERASE GAS1"/>
    <property type="match status" value="1"/>
</dbReference>
<dbReference type="GO" id="GO:0042124">
    <property type="term" value="F:1,3-beta-glucanosyltransferase activity"/>
    <property type="evidence" value="ECO:0007669"/>
    <property type="project" value="TreeGrafter"/>
</dbReference>
<dbReference type="InterPro" id="IPR004886">
    <property type="entry name" value="Glucanosyltransferase"/>
</dbReference>
<evidence type="ECO:0000256" key="1">
    <source>
        <dbReference type="ARBA" id="ARBA00004609"/>
    </source>
</evidence>
<dbReference type="Gene3D" id="1.20.58.1040">
    <property type="match status" value="1"/>
</dbReference>
<dbReference type="GO" id="GO:0031505">
    <property type="term" value="P:fungal-type cell wall organization"/>
    <property type="evidence" value="ECO:0007669"/>
    <property type="project" value="TreeGrafter"/>
</dbReference>
<keyword evidence="8 9" id="KW-0449">Lipoprotein</keyword>
<proteinExistence type="inferred from homology"/>
<dbReference type="Pfam" id="PF07983">
    <property type="entry name" value="X8"/>
    <property type="match status" value="1"/>
</dbReference>
<comment type="similarity">
    <text evidence="2 9">Belongs to the glycosyl hydrolase 72 family.</text>
</comment>
<dbReference type="GO" id="GO:0098552">
    <property type="term" value="C:side of membrane"/>
    <property type="evidence" value="ECO:0007669"/>
    <property type="project" value="UniProtKB-KW"/>
</dbReference>
<evidence type="ECO:0000256" key="4">
    <source>
        <dbReference type="ARBA" id="ARBA00022729"/>
    </source>
</evidence>
<keyword evidence="6" id="KW-1015">Disulfide bond</keyword>
<dbReference type="RefSeq" id="XP_035320519.1">
    <property type="nucleotide sequence ID" value="XM_035463688.1"/>
</dbReference>
<dbReference type="Gene3D" id="3.20.20.80">
    <property type="entry name" value="Glycosidases"/>
    <property type="match status" value="1"/>
</dbReference>
<reference evidence="12" key="1">
    <citation type="submission" date="2020-03" db="EMBL/GenBank/DDBJ databases">
        <title>Site-based positive gene gene selection in Geosmithia morbida across the United States reveals a broad range of putative effectors and factors for local host and environmental adapation.</title>
        <authorList>
            <person name="Onufrak A."/>
            <person name="Murdoch R.W."/>
            <person name="Gazis R."/>
            <person name="Huff M."/>
            <person name="Staton M."/>
            <person name="Klingeman W."/>
            <person name="Hadziabdic D."/>
        </authorList>
    </citation>
    <scope>NUCLEOTIDE SEQUENCE</scope>
    <source>
        <strain evidence="12">1262</strain>
    </source>
</reference>
<dbReference type="Proteomes" id="UP000749293">
    <property type="component" value="Unassembled WGS sequence"/>
</dbReference>
<keyword evidence="4 9" id="KW-0732">Signal</keyword>
<dbReference type="FunFam" id="3.20.20.80:FF:000038">
    <property type="entry name" value="1,3-beta-glucanosyltransferase"/>
    <property type="match status" value="1"/>
</dbReference>
<dbReference type="EC" id="2.4.1.-" evidence="9"/>
<dbReference type="InterPro" id="IPR017853">
    <property type="entry name" value="GH"/>
</dbReference>
<evidence type="ECO:0000259" key="11">
    <source>
        <dbReference type="SMART" id="SM00768"/>
    </source>
</evidence>
<dbReference type="PANTHER" id="PTHR31468:SF2">
    <property type="entry name" value="1,3-BETA-GLUCANOSYLTRANSFERASE GAS1"/>
    <property type="match status" value="1"/>
</dbReference>
<dbReference type="GeneID" id="55967937"/>
<comment type="caution">
    <text evidence="12">The sequence shown here is derived from an EMBL/GenBank/DDBJ whole genome shotgun (WGS) entry which is preliminary data.</text>
</comment>
<evidence type="ECO:0000256" key="2">
    <source>
        <dbReference type="ARBA" id="ARBA00007528"/>
    </source>
</evidence>
<organism evidence="12 13">
    <name type="scientific">Geosmithia morbida</name>
    <dbReference type="NCBI Taxonomy" id="1094350"/>
    <lineage>
        <taxon>Eukaryota</taxon>
        <taxon>Fungi</taxon>
        <taxon>Dikarya</taxon>
        <taxon>Ascomycota</taxon>
        <taxon>Pezizomycotina</taxon>
        <taxon>Sordariomycetes</taxon>
        <taxon>Hypocreomycetidae</taxon>
        <taxon>Hypocreales</taxon>
        <taxon>Bionectriaceae</taxon>
        <taxon>Geosmithia</taxon>
    </lineage>
</organism>
<evidence type="ECO:0000256" key="3">
    <source>
        <dbReference type="ARBA" id="ARBA00022622"/>
    </source>
</evidence>
<dbReference type="OrthoDB" id="421038at2759"/>
<keyword evidence="13" id="KW-1185">Reference proteome</keyword>
<accession>A0A9P4YU58</accession>
<dbReference type="GO" id="GO:0071970">
    <property type="term" value="P:fungal-type cell wall (1-&gt;3)-beta-D-glucan biosynthetic process"/>
    <property type="evidence" value="ECO:0007669"/>
    <property type="project" value="TreeGrafter"/>
</dbReference>
<dbReference type="InterPro" id="IPR012946">
    <property type="entry name" value="X8"/>
</dbReference>
<keyword evidence="7" id="KW-0325">Glycoprotein</keyword>
<comment type="subcellular location">
    <subcellularLocation>
        <location evidence="1 9">Cell membrane</location>
        <topology evidence="1 9">Lipid-anchor</topology>
        <topology evidence="1 9">GPI-anchor</topology>
    </subcellularLocation>
</comment>
<keyword evidence="9" id="KW-0808">Transferase</keyword>
<gene>
    <name evidence="12" type="ORF">GMORB2_1707</name>
</gene>
<feature type="domain" description="X8" evidence="11">
    <location>
        <begin position="374"/>
        <end position="462"/>
    </location>
</feature>
<keyword evidence="3 9" id="KW-0336">GPI-anchor</keyword>
<feature type="compositionally biased region" description="Acidic residues" evidence="10">
    <location>
        <begin position="484"/>
        <end position="501"/>
    </location>
</feature>
<evidence type="ECO:0000256" key="7">
    <source>
        <dbReference type="ARBA" id="ARBA00023180"/>
    </source>
</evidence>
<keyword evidence="5 9" id="KW-0472">Membrane</keyword>
<name>A0A9P4YU58_9HYPO</name>